<dbReference type="InterPro" id="IPR027417">
    <property type="entry name" value="P-loop_NTPase"/>
</dbReference>
<dbReference type="OrthoDB" id="10042665at2759"/>
<dbReference type="Pfam" id="PF00004">
    <property type="entry name" value="AAA"/>
    <property type="match status" value="1"/>
</dbReference>
<evidence type="ECO:0000259" key="3">
    <source>
        <dbReference type="SMART" id="SM00382"/>
    </source>
</evidence>
<feature type="non-terminal residue" evidence="4">
    <location>
        <position position="1"/>
    </location>
</feature>
<comment type="caution">
    <text evidence="4">The sequence shown here is derived from an EMBL/GenBank/DDBJ whole genome shotgun (WGS) entry which is preliminary data.</text>
</comment>
<dbReference type="AlphaFoldDB" id="A0A8S1J9B2"/>
<sequence length="458" mass="51851">MAALFDDISDELSSSTAAQIGVMSKLSTGSTALDVLLCVLLPLLLGRAPQAAAWLRNFLERWLVSRRFYYRTIEHVAGDGYYWRYENDTGQNEVLQEAVLLYLESIRPGLAPFCNTGLKLVCNWGFETNPNIEGDGDGDDDDSDADSDDYSYAEYLKRSKICTLPPERDWIEVERGLWMKRLEKDESEKGDKIIRTKIRKTIWLRSDVSEGVDKIDAFINKAYSYYAKTMEERKTNHRHLYTPLFRSSSPSKKKKDEDDDGEAAPADNAMLFKRYKLSDNKTFATFFHPEKEALLQLVDRFMNRTGKFAIPGYPQKLGILLHGPPGTGKTSLIKAIAQYTDRSIVSVPLSRVKTNQELIDLVFDQEYKVEGEERATRLPFRKTIFVMEDIDAASDVVLDRESKAQPDKEAPMLPALAASALTKTQLSRMLEVKDDDKLNLAGLLNVLDGVVDCPERIV</sequence>
<dbReference type="GO" id="GO:0005524">
    <property type="term" value="F:ATP binding"/>
    <property type="evidence" value="ECO:0007669"/>
    <property type="project" value="InterPro"/>
</dbReference>
<dbReference type="EMBL" id="CAJHUC010002501">
    <property type="protein sequence ID" value="CAD7703904.1"/>
    <property type="molecule type" value="Genomic_DNA"/>
</dbReference>
<name>A0A8S1J9B2_9CHLO</name>
<dbReference type="InterPro" id="IPR003959">
    <property type="entry name" value="ATPase_AAA_core"/>
</dbReference>
<evidence type="ECO:0000256" key="2">
    <source>
        <dbReference type="SAM" id="MobiDB-lite"/>
    </source>
</evidence>
<reference evidence="4" key="1">
    <citation type="submission" date="2020-12" db="EMBL/GenBank/DDBJ databases">
        <authorList>
            <person name="Iha C."/>
        </authorList>
    </citation>
    <scope>NUCLEOTIDE SEQUENCE</scope>
</reference>
<keyword evidence="5" id="KW-1185">Reference proteome</keyword>
<dbReference type="Proteomes" id="UP000708148">
    <property type="component" value="Unassembled WGS sequence"/>
</dbReference>
<evidence type="ECO:0000256" key="1">
    <source>
        <dbReference type="ARBA" id="ARBA00007448"/>
    </source>
</evidence>
<dbReference type="SUPFAM" id="SSF52540">
    <property type="entry name" value="P-loop containing nucleoside triphosphate hydrolases"/>
    <property type="match status" value="1"/>
</dbReference>
<evidence type="ECO:0000313" key="4">
    <source>
        <dbReference type="EMBL" id="CAD7703904.1"/>
    </source>
</evidence>
<gene>
    <name evidence="4" type="ORF">OSTQU699_LOCUS9261</name>
</gene>
<dbReference type="InterPro" id="IPR050747">
    <property type="entry name" value="Mitochondrial_chaperone_BCS1"/>
</dbReference>
<comment type="similarity">
    <text evidence="1">Belongs to the AAA ATPase family. BCS1 subfamily.</text>
</comment>
<dbReference type="PANTHER" id="PTHR23070">
    <property type="entry name" value="BCS1 AAA-TYPE ATPASE"/>
    <property type="match status" value="1"/>
</dbReference>
<dbReference type="InterPro" id="IPR003593">
    <property type="entry name" value="AAA+_ATPase"/>
</dbReference>
<organism evidence="4 5">
    <name type="scientific">Ostreobium quekettii</name>
    <dbReference type="NCBI Taxonomy" id="121088"/>
    <lineage>
        <taxon>Eukaryota</taxon>
        <taxon>Viridiplantae</taxon>
        <taxon>Chlorophyta</taxon>
        <taxon>core chlorophytes</taxon>
        <taxon>Ulvophyceae</taxon>
        <taxon>TCBD clade</taxon>
        <taxon>Bryopsidales</taxon>
        <taxon>Ostreobineae</taxon>
        <taxon>Ostreobiaceae</taxon>
        <taxon>Ostreobium</taxon>
    </lineage>
</organism>
<dbReference type="GO" id="GO:0016887">
    <property type="term" value="F:ATP hydrolysis activity"/>
    <property type="evidence" value="ECO:0007669"/>
    <property type="project" value="InterPro"/>
</dbReference>
<dbReference type="SMART" id="SM00382">
    <property type="entry name" value="AAA"/>
    <property type="match status" value="1"/>
</dbReference>
<evidence type="ECO:0000313" key="5">
    <source>
        <dbReference type="Proteomes" id="UP000708148"/>
    </source>
</evidence>
<proteinExistence type="inferred from homology"/>
<protein>
    <recommendedName>
        <fullName evidence="3">AAA+ ATPase domain-containing protein</fullName>
    </recommendedName>
</protein>
<feature type="region of interest" description="Disordered" evidence="2">
    <location>
        <begin position="239"/>
        <end position="264"/>
    </location>
</feature>
<dbReference type="Gene3D" id="3.40.50.300">
    <property type="entry name" value="P-loop containing nucleotide triphosphate hydrolases"/>
    <property type="match status" value="1"/>
</dbReference>
<accession>A0A8S1J9B2</accession>
<feature type="domain" description="AAA+ ATPase" evidence="3">
    <location>
        <begin position="315"/>
        <end position="436"/>
    </location>
</feature>